<feature type="coiled-coil region" evidence="1">
    <location>
        <begin position="249"/>
        <end position="307"/>
    </location>
</feature>
<evidence type="ECO:0000313" key="3">
    <source>
        <dbReference type="EMBL" id="PIQ75638.1"/>
    </source>
</evidence>
<feature type="compositionally biased region" description="Basic and acidic residues" evidence="2">
    <location>
        <begin position="1"/>
        <end position="25"/>
    </location>
</feature>
<reference evidence="3 4" key="1">
    <citation type="submission" date="2017-09" db="EMBL/GenBank/DDBJ databases">
        <title>Depth-based differentiation of microbial function through sediment-hosted aquifers and enrichment of novel symbionts in the deep terrestrial subsurface.</title>
        <authorList>
            <person name="Probst A.J."/>
            <person name="Ladd B."/>
            <person name="Jarett J.K."/>
            <person name="Geller-Mcgrath D.E."/>
            <person name="Sieber C.M."/>
            <person name="Emerson J.B."/>
            <person name="Anantharaman K."/>
            <person name="Thomas B.C."/>
            <person name="Malmstrom R."/>
            <person name="Stieglmeier M."/>
            <person name="Klingl A."/>
            <person name="Woyke T."/>
            <person name="Ryan C.M."/>
            <person name="Banfield J.F."/>
        </authorList>
    </citation>
    <scope>NUCLEOTIDE SEQUENCE [LARGE SCALE GENOMIC DNA]</scope>
    <source>
        <strain evidence="3">CG11_big_fil_rev_8_21_14_0_20_40_15</strain>
    </source>
</reference>
<feature type="region of interest" description="Disordered" evidence="2">
    <location>
        <begin position="1"/>
        <end position="35"/>
    </location>
</feature>
<protein>
    <submittedName>
        <fullName evidence="3">Uncharacterized protein</fullName>
    </submittedName>
</protein>
<organism evidence="3 4">
    <name type="scientific">Candidatus Portnoybacteria bacterium CG11_big_fil_rev_8_21_14_0_20_40_15</name>
    <dbReference type="NCBI Taxonomy" id="1974817"/>
    <lineage>
        <taxon>Bacteria</taxon>
        <taxon>Candidatus Portnoyibacteriota</taxon>
    </lineage>
</organism>
<evidence type="ECO:0000256" key="1">
    <source>
        <dbReference type="SAM" id="Coils"/>
    </source>
</evidence>
<evidence type="ECO:0000256" key="2">
    <source>
        <dbReference type="SAM" id="MobiDB-lite"/>
    </source>
</evidence>
<evidence type="ECO:0000313" key="4">
    <source>
        <dbReference type="Proteomes" id="UP000229317"/>
    </source>
</evidence>
<comment type="caution">
    <text evidence="3">The sequence shown here is derived from an EMBL/GenBank/DDBJ whole genome shotgun (WGS) entry which is preliminary data.</text>
</comment>
<proteinExistence type="predicted"/>
<dbReference type="Proteomes" id="UP000229317">
    <property type="component" value="Unassembled WGS sequence"/>
</dbReference>
<feature type="region of interest" description="Disordered" evidence="2">
    <location>
        <begin position="118"/>
        <end position="163"/>
    </location>
</feature>
<gene>
    <name evidence="3" type="ORF">COV84_00045</name>
</gene>
<keyword evidence="1" id="KW-0175">Coiled coil</keyword>
<name>A0A2H0KU09_9BACT</name>
<sequence>MDSQKFEEIKIQESKPEIMPRKEQQAEGEIDLENIADKKISEGEVELNKLEHGRNNFQEIAKKYDETAGDLYNRFDEKMYSIYERGKGVFKSMAEKIKAIAKANDWNELAEVVGLSKKAESEKAEISEQKEELKEQTSKPEKSEPADKEIKAEAETETTEKSRYREKITNPEALSLVDENSEKFKNELTQFELDIESFKTKITGNLSENFKNEDEMEGEIKKLLYKNASVAGGLMYGFENKRAFRHFNIPNLQEMKTEFKEEYEEKLKEGYTRCLGNKSPDEIKKTMDALDKRLEELKNDEDKEFKRQFELKKNFYFDRHDASLYAIGVKEQDYASFLKNQANLKEIIENIKNKNKDTGKWAEERFNRYFHYNENDFKLVRHRAYYEARRTGKGVFTHVTNPSKVEKIIKDNYLRGSTAFSKGEEYSEMKKAGQTGNIDEFVYFKGNGADFSYGTKIEQGFAVSKKGKDIVFFARLGNDFLVDGMSVAAVNPSRRSEETPSGKYEDGILANEINLKDLYLVVPESEKENYVKILKENNYDEGYIKDNLVVIPEKIIQQAEEEGGRGGIRGNSEVLNKFVNVELKKYAFSKSKNRDKIFATTAGRQRGVGFQKIYKWQQIN</sequence>
<dbReference type="EMBL" id="PCVO01000001">
    <property type="protein sequence ID" value="PIQ75638.1"/>
    <property type="molecule type" value="Genomic_DNA"/>
</dbReference>
<accession>A0A2H0KU09</accession>
<dbReference type="AlphaFoldDB" id="A0A2H0KU09"/>